<keyword evidence="3" id="KW-0833">Ubl conjugation pathway</keyword>
<comment type="similarity">
    <text evidence="2">Belongs to the ubiquitin-activating E1 family. ULA1 subfamily.</text>
</comment>
<proteinExistence type="inferred from homology"/>
<dbReference type="InterPro" id="IPR035985">
    <property type="entry name" value="Ubiquitin-activating_enz"/>
</dbReference>
<protein>
    <submittedName>
        <fullName evidence="5">5614_t:CDS:1</fullName>
    </submittedName>
</protein>
<dbReference type="InterPro" id="IPR030667">
    <property type="entry name" value="APP-BP1"/>
</dbReference>
<dbReference type="PIRSF" id="PIRSF039099">
    <property type="entry name" value="APP-BP1"/>
    <property type="match status" value="1"/>
</dbReference>
<evidence type="ECO:0000313" key="5">
    <source>
        <dbReference type="EMBL" id="CAG8628129.1"/>
    </source>
</evidence>
<dbReference type="OrthoDB" id="1708823at2759"/>
<dbReference type="Proteomes" id="UP000789572">
    <property type="component" value="Unassembled WGS sequence"/>
</dbReference>
<name>A0A9N9GQW2_9GLOM</name>
<evidence type="ECO:0000256" key="4">
    <source>
        <dbReference type="SAM" id="MobiDB-lite"/>
    </source>
</evidence>
<feature type="compositionally biased region" description="Acidic residues" evidence="4">
    <location>
        <begin position="473"/>
        <end position="484"/>
    </location>
</feature>
<dbReference type="InterPro" id="IPR045886">
    <property type="entry name" value="ThiF/MoeB/HesA"/>
</dbReference>
<evidence type="ECO:0000256" key="2">
    <source>
        <dbReference type="ARBA" id="ARBA00006868"/>
    </source>
</evidence>
<organism evidence="5 6">
    <name type="scientific">Paraglomus occultum</name>
    <dbReference type="NCBI Taxonomy" id="144539"/>
    <lineage>
        <taxon>Eukaryota</taxon>
        <taxon>Fungi</taxon>
        <taxon>Fungi incertae sedis</taxon>
        <taxon>Mucoromycota</taxon>
        <taxon>Glomeromycotina</taxon>
        <taxon>Glomeromycetes</taxon>
        <taxon>Paraglomerales</taxon>
        <taxon>Paraglomeraceae</taxon>
        <taxon>Paraglomus</taxon>
    </lineage>
</organism>
<dbReference type="GO" id="GO:0019781">
    <property type="term" value="F:NEDD8 activating enzyme activity"/>
    <property type="evidence" value="ECO:0007669"/>
    <property type="project" value="InterPro"/>
</dbReference>
<comment type="caution">
    <text evidence="5">The sequence shown here is derived from an EMBL/GenBank/DDBJ whole genome shotgun (WGS) entry which is preliminary data.</text>
</comment>
<evidence type="ECO:0000256" key="3">
    <source>
        <dbReference type="ARBA" id="ARBA00022786"/>
    </source>
</evidence>
<evidence type="ECO:0000256" key="1">
    <source>
        <dbReference type="ARBA" id="ARBA00005032"/>
    </source>
</evidence>
<dbReference type="EMBL" id="CAJVPJ010002733">
    <property type="protein sequence ID" value="CAG8628129.1"/>
    <property type="molecule type" value="Genomic_DNA"/>
</dbReference>
<dbReference type="PANTHER" id="PTHR10953">
    <property type="entry name" value="UBIQUITIN-ACTIVATING ENZYME E1"/>
    <property type="match status" value="1"/>
</dbReference>
<dbReference type="PANTHER" id="PTHR10953:SF29">
    <property type="entry name" value="NEDD8-ACTIVATING ENZYME E1 REGULATORY SUBUNIT"/>
    <property type="match status" value="1"/>
</dbReference>
<dbReference type="SUPFAM" id="SSF69572">
    <property type="entry name" value="Activating enzymes of the ubiquitin-like proteins"/>
    <property type="match status" value="1"/>
</dbReference>
<dbReference type="AlphaFoldDB" id="A0A9N9GQW2"/>
<gene>
    <name evidence="5" type="ORF">POCULU_LOCUS8754</name>
</gene>
<dbReference type="Gene3D" id="3.40.50.720">
    <property type="entry name" value="NAD(P)-binding Rossmann-like Domain"/>
    <property type="match status" value="2"/>
</dbReference>
<evidence type="ECO:0000313" key="6">
    <source>
        <dbReference type="Proteomes" id="UP000789572"/>
    </source>
</evidence>
<feature type="non-terminal residue" evidence="5">
    <location>
        <position position="577"/>
    </location>
</feature>
<feature type="region of interest" description="Disordered" evidence="4">
    <location>
        <begin position="468"/>
        <end position="490"/>
    </location>
</feature>
<dbReference type="GO" id="GO:0045116">
    <property type="term" value="P:protein neddylation"/>
    <property type="evidence" value="ECO:0007669"/>
    <property type="project" value="InterPro"/>
</dbReference>
<sequence length="577" mass="64968">PMLTTGSTHTISLQRKASGQPLDKLLLNLRTLSDTHDTPDGKETRSNKCGILQKGIGFFTVVDGRLVTGADIGNNFFLTLEALGQPRAAKVTEYLQELNEDVKGSSLVEDPINLIETSPDYFLQFSLVIATELPEKPLLRLAQVLWDSAVPLVVVRSTGFIGYFRIVKQEHTSEYDRIQNLFVVVVGCSLVTGFWFTNAQVVETHPENVIDLRLDKPIPELEAYAQTFDFEGMDNMDHGHIPYVVILVKYLNQWKKEHNGELPKGAQERNLFKETILSGKRSSDEENFDEAIASIWKACTPTQVPSKVQVILNDPLCDNITVESSNFWIIARAVREFVANEGLGLLPLSGKLPDMKAYTQSYVNLQNIYRQKARQDVTVVHARVNKILSSLGRPADSISNEEIESFCKNAAYIEVIRYRSLQEEYISDPKKEDINRWLRDPEDSIAYYVLFRAMDRFYETFKRYPDGATLPDSGDDEDDGEGNNDEQSVTPGFVYEFNPLKKIVTSLLEEWGIDDSGLDLDDYIHEMSGGSELPNMAALLGGLVSQEIIKLITHQYIPLNNSCIFDGIKASSRTYVL</sequence>
<comment type="pathway">
    <text evidence="1">Protein modification; protein neddylation.</text>
</comment>
<accession>A0A9N9GQW2</accession>
<dbReference type="GO" id="GO:0005737">
    <property type="term" value="C:cytoplasm"/>
    <property type="evidence" value="ECO:0007669"/>
    <property type="project" value="TreeGrafter"/>
</dbReference>
<reference evidence="5" key="1">
    <citation type="submission" date="2021-06" db="EMBL/GenBank/DDBJ databases">
        <authorList>
            <person name="Kallberg Y."/>
            <person name="Tangrot J."/>
            <person name="Rosling A."/>
        </authorList>
    </citation>
    <scope>NUCLEOTIDE SEQUENCE</scope>
    <source>
        <strain evidence="5">IA702</strain>
    </source>
</reference>
<keyword evidence="6" id="KW-1185">Reference proteome</keyword>